<dbReference type="PANTHER" id="PTHR34197:SF2">
    <property type="entry name" value="OS04G0591300 PROTEIN"/>
    <property type="match status" value="1"/>
</dbReference>
<feature type="compositionally biased region" description="Basic and acidic residues" evidence="1">
    <location>
        <begin position="127"/>
        <end position="140"/>
    </location>
</feature>
<protein>
    <submittedName>
        <fullName evidence="2">Zinc finger protein 536</fullName>
    </submittedName>
</protein>
<organism evidence="2">
    <name type="scientific">Anthurium amnicola</name>
    <dbReference type="NCBI Taxonomy" id="1678845"/>
    <lineage>
        <taxon>Eukaryota</taxon>
        <taxon>Viridiplantae</taxon>
        <taxon>Streptophyta</taxon>
        <taxon>Embryophyta</taxon>
        <taxon>Tracheophyta</taxon>
        <taxon>Spermatophyta</taxon>
        <taxon>Magnoliopsida</taxon>
        <taxon>Liliopsida</taxon>
        <taxon>Araceae</taxon>
        <taxon>Pothoideae</taxon>
        <taxon>Potheae</taxon>
        <taxon>Anthurium</taxon>
    </lineage>
</organism>
<dbReference type="AlphaFoldDB" id="A0A1D1ZJ12"/>
<dbReference type="EMBL" id="GDJX01000992">
    <property type="protein sequence ID" value="JAT66944.1"/>
    <property type="molecule type" value="Transcribed_RNA"/>
</dbReference>
<evidence type="ECO:0000313" key="2">
    <source>
        <dbReference type="EMBL" id="JAT66944.1"/>
    </source>
</evidence>
<name>A0A1D1ZJ12_9ARAE</name>
<dbReference type="PANTHER" id="PTHR34197">
    <property type="entry name" value="OS04G0591300 PROTEIN"/>
    <property type="match status" value="1"/>
</dbReference>
<feature type="non-terminal residue" evidence="2">
    <location>
        <position position="171"/>
    </location>
</feature>
<sequence length="171" mass="18128">MGDYFFLLRPDEDDGLRCRKHPAAQPPTGGVCPACLRTRLLRLCPDCAGERPCGCSCPSTTTSTASPSSSLSSLDLPRSGAAGARVGAVGRVSHLIDSEPALRRSRSAAFRLLRPRPDTDADASGGCREDAAASRGEGGRARSWLWPFARTRKGDDEGARTAAARLSRSRS</sequence>
<accession>A0A1D1ZJ12</accession>
<evidence type="ECO:0000256" key="1">
    <source>
        <dbReference type="SAM" id="MobiDB-lite"/>
    </source>
</evidence>
<gene>
    <name evidence="2" type="primary">ZNF536_0</name>
    <name evidence="2" type="ORF">g.51090</name>
</gene>
<proteinExistence type="predicted"/>
<feature type="region of interest" description="Disordered" evidence="1">
    <location>
        <begin position="114"/>
        <end position="140"/>
    </location>
</feature>
<feature type="region of interest" description="Disordered" evidence="1">
    <location>
        <begin position="58"/>
        <end position="77"/>
    </location>
</feature>
<reference evidence="2" key="1">
    <citation type="submission" date="2015-07" db="EMBL/GenBank/DDBJ databases">
        <title>Transcriptome Assembly of Anthurium amnicola.</title>
        <authorList>
            <person name="Suzuki J."/>
        </authorList>
    </citation>
    <scope>NUCLEOTIDE SEQUENCE</scope>
</reference>